<sequence length="509" mass="57325">MKSECVDGLHTNYIPSDDEIERIQKDIALQTREFDRLDKLIQDLCVKRDKIGAYLDSHKALISISRRLPRDILQEIFLACLPTDRNAVMSQTEAPLLLCRICSAWRNIAQATPQLWASVHIPFHYVLADKRRMHALADWLQRSAECPLSLSLVGDVWDHGWGQSNISLSSDGVAEISELLIGTFVEVPAPMLELLKLAGDLRGLVDLTGAQIWDEPKKIALVQGEHLREVHLCSLHPMTFKPDRDWDELTHLSISFPSDTPHLPNMLHPLALLKRTPRLVSFEFGPNIMMFGSISEVLVLPFLQRFVILEPCHLDPDSLQTIFENIWMPELRHVVLPQYADFPGAVRHLSRKSPLIEHLCCSLPSFMVIFNDGLATSFLKRVELCDSNPRPHLDELLDCLAPAPGLRPLSCPALTELVVKNCYSLSPDTLQAFLQRQVELGTPLRRLSIWFLGDPEVSYEDCAGPFRVHGLDISFNISPTPWGPIRKLVPSPWIGLGSPVAVSAPFSWD</sequence>
<feature type="non-terminal residue" evidence="1">
    <location>
        <position position="1"/>
    </location>
</feature>
<name>A0AAD6TDE6_9AGAR</name>
<evidence type="ECO:0000313" key="1">
    <source>
        <dbReference type="EMBL" id="KAJ7043045.1"/>
    </source>
</evidence>
<keyword evidence="2" id="KW-1185">Reference proteome</keyword>
<comment type="caution">
    <text evidence="1">The sequence shown here is derived from an EMBL/GenBank/DDBJ whole genome shotgun (WGS) entry which is preliminary data.</text>
</comment>
<evidence type="ECO:0000313" key="2">
    <source>
        <dbReference type="Proteomes" id="UP001218188"/>
    </source>
</evidence>
<protein>
    <recommendedName>
        <fullName evidence="3">F-box domain-containing protein</fullName>
    </recommendedName>
</protein>
<dbReference type="AlphaFoldDB" id="A0AAD6TDE6"/>
<dbReference type="Proteomes" id="UP001218188">
    <property type="component" value="Unassembled WGS sequence"/>
</dbReference>
<reference evidence="1" key="1">
    <citation type="submission" date="2023-03" db="EMBL/GenBank/DDBJ databases">
        <title>Massive genome expansion in bonnet fungi (Mycena s.s.) driven by repeated elements and novel gene families across ecological guilds.</title>
        <authorList>
            <consortium name="Lawrence Berkeley National Laboratory"/>
            <person name="Harder C.B."/>
            <person name="Miyauchi S."/>
            <person name="Viragh M."/>
            <person name="Kuo A."/>
            <person name="Thoen E."/>
            <person name="Andreopoulos B."/>
            <person name="Lu D."/>
            <person name="Skrede I."/>
            <person name="Drula E."/>
            <person name="Henrissat B."/>
            <person name="Morin E."/>
            <person name="Kohler A."/>
            <person name="Barry K."/>
            <person name="LaButti K."/>
            <person name="Morin E."/>
            <person name="Salamov A."/>
            <person name="Lipzen A."/>
            <person name="Mereny Z."/>
            <person name="Hegedus B."/>
            <person name="Baldrian P."/>
            <person name="Stursova M."/>
            <person name="Weitz H."/>
            <person name="Taylor A."/>
            <person name="Grigoriev I.V."/>
            <person name="Nagy L.G."/>
            <person name="Martin F."/>
            <person name="Kauserud H."/>
        </authorList>
    </citation>
    <scope>NUCLEOTIDE SEQUENCE</scope>
    <source>
        <strain evidence="1">CBHHK200</strain>
    </source>
</reference>
<accession>A0AAD6TDE6</accession>
<organism evidence="1 2">
    <name type="scientific">Mycena alexandri</name>
    <dbReference type="NCBI Taxonomy" id="1745969"/>
    <lineage>
        <taxon>Eukaryota</taxon>
        <taxon>Fungi</taxon>
        <taxon>Dikarya</taxon>
        <taxon>Basidiomycota</taxon>
        <taxon>Agaricomycotina</taxon>
        <taxon>Agaricomycetes</taxon>
        <taxon>Agaricomycetidae</taxon>
        <taxon>Agaricales</taxon>
        <taxon>Marasmiineae</taxon>
        <taxon>Mycenaceae</taxon>
        <taxon>Mycena</taxon>
    </lineage>
</organism>
<dbReference type="EMBL" id="JARJCM010000010">
    <property type="protein sequence ID" value="KAJ7043045.1"/>
    <property type="molecule type" value="Genomic_DNA"/>
</dbReference>
<proteinExistence type="predicted"/>
<evidence type="ECO:0008006" key="3">
    <source>
        <dbReference type="Google" id="ProtNLM"/>
    </source>
</evidence>
<gene>
    <name evidence="1" type="ORF">C8F04DRAFT_1286972</name>
</gene>